<dbReference type="GeneID" id="94429086"/>
<proteinExistence type="predicted"/>
<reference evidence="1 2" key="1">
    <citation type="journal article" date="2017" name="Int. J. Parasitol.">
        <title>The genome of the protozoan parasite Cystoisospora suis and a reverse vaccinology approach to identify vaccine candidates.</title>
        <authorList>
            <person name="Palmieri N."/>
            <person name="Shrestha A."/>
            <person name="Ruttkowski B."/>
            <person name="Beck T."/>
            <person name="Vogl C."/>
            <person name="Tomley F."/>
            <person name="Blake D.P."/>
            <person name="Joachim A."/>
        </authorList>
    </citation>
    <scope>NUCLEOTIDE SEQUENCE [LARGE SCALE GENOMIC DNA]</scope>
    <source>
        <strain evidence="1 2">Wien I</strain>
    </source>
</reference>
<comment type="caution">
    <text evidence="1">The sequence shown here is derived from an EMBL/GenBank/DDBJ whole genome shotgun (WGS) entry which is preliminary data.</text>
</comment>
<dbReference type="RefSeq" id="XP_067922151.1">
    <property type="nucleotide sequence ID" value="XM_068065875.1"/>
</dbReference>
<gene>
    <name evidence="1" type="ORF">CSUI_005705</name>
</gene>
<dbReference type="AlphaFoldDB" id="A0A2C6KX07"/>
<dbReference type="Proteomes" id="UP000221165">
    <property type="component" value="Unassembled WGS sequence"/>
</dbReference>
<sequence length="39" mass="4759">MTGQLERFQCKHVCLERRGRKELRLTPWRVKNLRVSVAY</sequence>
<dbReference type="EMBL" id="MIGC01002749">
    <property type="protein sequence ID" value="PHJ20463.1"/>
    <property type="molecule type" value="Genomic_DNA"/>
</dbReference>
<organism evidence="1 2">
    <name type="scientific">Cystoisospora suis</name>
    <dbReference type="NCBI Taxonomy" id="483139"/>
    <lineage>
        <taxon>Eukaryota</taxon>
        <taxon>Sar</taxon>
        <taxon>Alveolata</taxon>
        <taxon>Apicomplexa</taxon>
        <taxon>Conoidasida</taxon>
        <taxon>Coccidia</taxon>
        <taxon>Eucoccidiorida</taxon>
        <taxon>Eimeriorina</taxon>
        <taxon>Sarcocystidae</taxon>
        <taxon>Cystoisospora</taxon>
    </lineage>
</organism>
<evidence type="ECO:0000313" key="2">
    <source>
        <dbReference type="Proteomes" id="UP000221165"/>
    </source>
</evidence>
<keyword evidence="2" id="KW-1185">Reference proteome</keyword>
<dbReference type="VEuPathDB" id="ToxoDB:CSUI_005705"/>
<evidence type="ECO:0000313" key="1">
    <source>
        <dbReference type="EMBL" id="PHJ20463.1"/>
    </source>
</evidence>
<protein>
    <submittedName>
        <fullName evidence="1">Uncharacterized protein</fullName>
    </submittedName>
</protein>
<name>A0A2C6KX07_9APIC</name>
<accession>A0A2C6KX07</accession>